<dbReference type="Proteomes" id="UP001367508">
    <property type="component" value="Unassembled WGS sequence"/>
</dbReference>
<sequence length="73" mass="8278">MIEGSPVSQVSVVPGAAFDGQCTTNWASYQCVRGLEIQYAEEYDRVVYWSMHFLVVYWTLQSNAKVFPNPVVD</sequence>
<comment type="caution">
    <text evidence="1">The sequence shown here is derived from an EMBL/GenBank/DDBJ whole genome shotgun (WGS) entry which is preliminary data.</text>
</comment>
<accession>A0AAN9L5F1</accession>
<gene>
    <name evidence="1" type="ORF">VNO77_24010</name>
</gene>
<proteinExistence type="predicted"/>
<evidence type="ECO:0000313" key="1">
    <source>
        <dbReference type="EMBL" id="KAK7329830.1"/>
    </source>
</evidence>
<keyword evidence="2" id="KW-1185">Reference proteome</keyword>
<name>A0AAN9L5F1_CANGL</name>
<dbReference type="AlphaFoldDB" id="A0AAN9L5F1"/>
<reference evidence="1 2" key="1">
    <citation type="submission" date="2024-01" db="EMBL/GenBank/DDBJ databases">
        <title>The genomes of 5 underutilized Papilionoideae crops provide insights into root nodulation and disease resistanc.</title>
        <authorList>
            <person name="Jiang F."/>
        </authorList>
    </citation>
    <scope>NUCLEOTIDE SEQUENCE [LARGE SCALE GENOMIC DNA]</scope>
    <source>
        <strain evidence="1">LVBAO_FW01</strain>
        <tissue evidence="1">Leaves</tissue>
    </source>
</reference>
<dbReference type="EMBL" id="JAYMYQ010000005">
    <property type="protein sequence ID" value="KAK7329830.1"/>
    <property type="molecule type" value="Genomic_DNA"/>
</dbReference>
<evidence type="ECO:0000313" key="2">
    <source>
        <dbReference type="Proteomes" id="UP001367508"/>
    </source>
</evidence>
<organism evidence="1 2">
    <name type="scientific">Canavalia gladiata</name>
    <name type="common">Sword bean</name>
    <name type="synonym">Dolichos gladiatus</name>
    <dbReference type="NCBI Taxonomy" id="3824"/>
    <lineage>
        <taxon>Eukaryota</taxon>
        <taxon>Viridiplantae</taxon>
        <taxon>Streptophyta</taxon>
        <taxon>Embryophyta</taxon>
        <taxon>Tracheophyta</taxon>
        <taxon>Spermatophyta</taxon>
        <taxon>Magnoliopsida</taxon>
        <taxon>eudicotyledons</taxon>
        <taxon>Gunneridae</taxon>
        <taxon>Pentapetalae</taxon>
        <taxon>rosids</taxon>
        <taxon>fabids</taxon>
        <taxon>Fabales</taxon>
        <taxon>Fabaceae</taxon>
        <taxon>Papilionoideae</taxon>
        <taxon>50 kb inversion clade</taxon>
        <taxon>NPAAA clade</taxon>
        <taxon>indigoferoid/millettioid clade</taxon>
        <taxon>Phaseoleae</taxon>
        <taxon>Canavalia</taxon>
    </lineage>
</organism>
<protein>
    <submittedName>
        <fullName evidence="1">Uncharacterized protein</fullName>
    </submittedName>
</protein>